<comment type="caution">
    <text evidence="2">The sequence shown here is derived from an EMBL/GenBank/DDBJ whole genome shotgun (WGS) entry which is preliminary data.</text>
</comment>
<gene>
    <name evidence="2" type="ORF">EAX61_11335</name>
</gene>
<dbReference type="EMBL" id="REFV01000011">
    <property type="protein sequence ID" value="RMB57333.1"/>
    <property type="molecule type" value="Genomic_DNA"/>
</dbReference>
<dbReference type="SUPFAM" id="SSF52096">
    <property type="entry name" value="ClpP/crotonase"/>
    <property type="match status" value="1"/>
</dbReference>
<keyword evidence="1" id="KW-0732">Signal</keyword>
<accession>A0A3M0G6A2</accession>
<feature type="chain" id="PRO_5018322751" description="Tail specific protease domain-containing protein" evidence="1">
    <location>
        <begin position="20"/>
        <end position="428"/>
    </location>
</feature>
<dbReference type="Gene3D" id="3.90.226.10">
    <property type="entry name" value="2-enoyl-CoA Hydratase, Chain A, domain 1"/>
    <property type="match status" value="1"/>
</dbReference>
<sequence>MKTLLSLSVAIFISFSAFEKPVLSPSTSLWINVVEVAESQQTCDCKKDLAYINEQVQEMVSFKKQIKGEQLKNYLRLYDDLYSSVTEETPIAECYLKLNTLISMVRDKHARILHIKNPITNEMLESDSAMETFRTSEAFLNHPKTDQDITKLSSKLAEKEYESIEGIYAYQDMLKIGIVKNGEIYQGVVLESTSKNWLPGQIKYTLKPVAENMYDVMTSDYPGGKMRILRALLHYDGRIWHLKKDNDEEYTHVGEDQNDWEFKQIDDYTQYVYFGSFSNADENVQAFEKFYETYKEAFTAKNIIVDLRDNAGGNSKYSDPFYKIIKKNKMNVFVVTNFFTGSNGEQFTLKLKGLKNAKHLGQRTYGALAYGSNYGKLLETPSGEFAIYPTDMNFHKFIDYEYVGVQPEMQLDFDKDWIEQTLDIIAQQ</sequence>
<dbReference type="InterPro" id="IPR029045">
    <property type="entry name" value="ClpP/crotonase-like_dom_sf"/>
</dbReference>
<dbReference type="OrthoDB" id="6397760at2"/>
<organism evidence="2 3">
    <name type="scientific">Dokdonia sinensis</name>
    <dbReference type="NCBI Taxonomy" id="2479847"/>
    <lineage>
        <taxon>Bacteria</taxon>
        <taxon>Pseudomonadati</taxon>
        <taxon>Bacteroidota</taxon>
        <taxon>Flavobacteriia</taxon>
        <taxon>Flavobacteriales</taxon>
        <taxon>Flavobacteriaceae</taxon>
        <taxon>Dokdonia</taxon>
    </lineage>
</organism>
<reference evidence="2 3" key="1">
    <citation type="submission" date="2018-10" db="EMBL/GenBank/DDBJ databases">
        <title>Dokdonia luteus sp. nov., isolated from sea water.</title>
        <authorList>
            <person name="Zhou L.Y."/>
            <person name="Du Z.J."/>
        </authorList>
    </citation>
    <scope>NUCLEOTIDE SEQUENCE [LARGE SCALE GENOMIC DNA]</scope>
    <source>
        <strain evidence="2 3">SH27</strain>
    </source>
</reference>
<keyword evidence="3" id="KW-1185">Reference proteome</keyword>
<dbReference type="Proteomes" id="UP000281985">
    <property type="component" value="Unassembled WGS sequence"/>
</dbReference>
<evidence type="ECO:0000313" key="2">
    <source>
        <dbReference type="EMBL" id="RMB57333.1"/>
    </source>
</evidence>
<dbReference type="RefSeq" id="WP_121917811.1">
    <property type="nucleotide sequence ID" value="NZ_REFV01000011.1"/>
</dbReference>
<evidence type="ECO:0000313" key="3">
    <source>
        <dbReference type="Proteomes" id="UP000281985"/>
    </source>
</evidence>
<evidence type="ECO:0000256" key="1">
    <source>
        <dbReference type="SAM" id="SignalP"/>
    </source>
</evidence>
<evidence type="ECO:0008006" key="4">
    <source>
        <dbReference type="Google" id="ProtNLM"/>
    </source>
</evidence>
<protein>
    <recommendedName>
        <fullName evidence="4">Tail specific protease domain-containing protein</fullName>
    </recommendedName>
</protein>
<proteinExistence type="predicted"/>
<feature type="signal peptide" evidence="1">
    <location>
        <begin position="1"/>
        <end position="19"/>
    </location>
</feature>
<name>A0A3M0G6A2_9FLAO</name>
<dbReference type="AlphaFoldDB" id="A0A3M0G6A2"/>